<dbReference type="AlphaFoldDB" id="K1REJ6"/>
<sequence>MNTTDICFGAICSQECNLTIVSHDEPSSPQNGTIKCRNQLQQCRMSGTSQVSFSVRGSCSSSSDFVRLAVIDNRAGVCDEDRPLCFNGRRDMDIALGVTVSLSVLVVSVMLFLIGRLLYRTRHVVKVETSIGSFDIVNPSDGVFDDPSRFLSETYIHIRKVSESNTDETPAPSPTAYGSNGCPKSKSLVIRGSYQIVTWETTWTDYQSKVCKWRLNFQTPEVVNFSLRLEKLAISSHDVFVYSGLGIVRKRFEDKVQVRVCGDGNQTELHMSAIGKELQFMGAALCFVIPHGDYNFGQDIFTTHFINMTISLRKQHYVDRTSTTGSSRKVSNRSPPITPASTSHKTRPSVIKVASLAVSTPRLSSSSHAGSDVTHPVRFTSVLSQTLPPLTVLSKQTVVYKFKVTVRDGESSLYSTDYSQPLPWRKNWVITKSFSEIEAERAKPDIQLRPSLPYRPYLKQHPVVSRQSTASTRLDEDNDGVYDNIVAVATHEIFPAMEAPNFKRPDRYSDGSEFWDFENLSNNLKMQQLHTNKE</sequence>
<protein>
    <submittedName>
        <fullName evidence="3">Uncharacterized protein</fullName>
    </submittedName>
</protein>
<feature type="compositionally biased region" description="Polar residues" evidence="1">
    <location>
        <begin position="321"/>
        <end position="343"/>
    </location>
</feature>
<feature type="transmembrane region" description="Helical" evidence="2">
    <location>
        <begin position="94"/>
        <end position="119"/>
    </location>
</feature>
<keyword evidence="2" id="KW-0812">Transmembrane</keyword>
<gene>
    <name evidence="3" type="ORF">CGI_10027968</name>
</gene>
<keyword evidence="2" id="KW-0472">Membrane</keyword>
<evidence type="ECO:0000313" key="3">
    <source>
        <dbReference type="EMBL" id="EKC42174.1"/>
    </source>
</evidence>
<evidence type="ECO:0000256" key="1">
    <source>
        <dbReference type="SAM" id="MobiDB-lite"/>
    </source>
</evidence>
<name>K1REJ6_MAGGI</name>
<accession>K1REJ6</accession>
<feature type="region of interest" description="Disordered" evidence="1">
    <location>
        <begin position="321"/>
        <end position="344"/>
    </location>
</feature>
<dbReference type="EMBL" id="JH823233">
    <property type="protein sequence ID" value="EKC42174.1"/>
    <property type="molecule type" value="Genomic_DNA"/>
</dbReference>
<proteinExistence type="predicted"/>
<keyword evidence="2" id="KW-1133">Transmembrane helix</keyword>
<evidence type="ECO:0000256" key="2">
    <source>
        <dbReference type="SAM" id="Phobius"/>
    </source>
</evidence>
<dbReference type="InParanoid" id="K1REJ6"/>
<reference evidence="3" key="1">
    <citation type="journal article" date="2012" name="Nature">
        <title>The oyster genome reveals stress adaptation and complexity of shell formation.</title>
        <authorList>
            <person name="Zhang G."/>
            <person name="Fang X."/>
            <person name="Guo X."/>
            <person name="Li L."/>
            <person name="Luo R."/>
            <person name="Xu F."/>
            <person name="Yang P."/>
            <person name="Zhang L."/>
            <person name="Wang X."/>
            <person name="Qi H."/>
            <person name="Xiong Z."/>
            <person name="Que H."/>
            <person name="Xie Y."/>
            <person name="Holland P.W."/>
            <person name="Paps J."/>
            <person name="Zhu Y."/>
            <person name="Wu F."/>
            <person name="Chen Y."/>
            <person name="Wang J."/>
            <person name="Peng C."/>
            <person name="Meng J."/>
            <person name="Yang L."/>
            <person name="Liu J."/>
            <person name="Wen B."/>
            <person name="Zhang N."/>
            <person name="Huang Z."/>
            <person name="Zhu Q."/>
            <person name="Feng Y."/>
            <person name="Mount A."/>
            <person name="Hedgecock D."/>
            <person name="Xu Z."/>
            <person name="Liu Y."/>
            <person name="Domazet-Loso T."/>
            <person name="Du Y."/>
            <person name="Sun X."/>
            <person name="Zhang S."/>
            <person name="Liu B."/>
            <person name="Cheng P."/>
            <person name="Jiang X."/>
            <person name="Li J."/>
            <person name="Fan D."/>
            <person name="Wang W."/>
            <person name="Fu W."/>
            <person name="Wang T."/>
            <person name="Wang B."/>
            <person name="Zhang J."/>
            <person name="Peng Z."/>
            <person name="Li Y."/>
            <person name="Li N."/>
            <person name="Wang J."/>
            <person name="Chen M."/>
            <person name="He Y."/>
            <person name="Tan F."/>
            <person name="Song X."/>
            <person name="Zheng Q."/>
            <person name="Huang R."/>
            <person name="Yang H."/>
            <person name="Du X."/>
            <person name="Chen L."/>
            <person name="Yang M."/>
            <person name="Gaffney P.M."/>
            <person name="Wang S."/>
            <person name="Luo L."/>
            <person name="She Z."/>
            <person name="Ming Y."/>
            <person name="Huang W."/>
            <person name="Zhang S."/>
            <person name="Huang B."/>
            <person name="Zhang Y."/>
            <person name="Qu T."/>
            <person name="Ni P."/>
            <person name="Miao G."/>
            <person name="Wang J."/>
            <person name="Wang Q."/>
            <person name="Steinberg C.E."/>
            <person name="Wang H."/>
            <person name="Li N."/>
            <person name="Qian L."/>
            <person name="Zhang G."/>
            <person name="Li Y."/>
            <person name="Yang H."/>
            <person name="Liu X."/>
            <person name="Wang J."/>
            <person name="Yin Y."/>
            <person name="Wang J."/>
        </authorList>
    </citation>
    <scope>NUCLEOTIDE SEQUENCE [LARGE SCALE GENOMIC DNA]</scope>
    <source>
        <strain evidence="3">05x7-T-G4-1.051#20</strain>
    </source>
</reference>
<dbReference type="HOGENOM" id="CLU_510254_0_0_1"/>
<organism evidence="3">
    <name type="scientific">Magallana gigas</name>
    <name type="common">Pacific oyster</name>
    <name type="synonym">Crassostrea gigas</name>
    <dbReference type="NCBI Taxonomy" id="29159"/>
    <lineage>
        <taxon>Eukaryota</taxon>
        <taxon>Metazoa</taxon>
        <taxon>Spiralia</taxon>
        <taxon>Lophotrochozoa</taxon>
        <taxon>Mollusca</taxon>
        <taxon>Bivalvia</taxon>
        <taxon>Autobranchia</taxon>
        <taxon>Pteriomorphia</taxon>
        <taxon>Ostreida</taxon>
        <taxon>Ostreoidea</taxon>
        <taxon>Ostreidae</taxon>
        <taxon>Magallana</taxon>
    </lineage>
</organism>